<accession>A0ABX0JT31</accession>
<gene>
    <name evidence="5" type="ORF">GOB93_13615</name>
</gene>
<dbReference type="InterPro" id="IPR036390">
    <property type="entry name" value="WH_DNA-bd_sf"/>
</dbReference>
<dbReference type="Gene3D" id="1.10.10.10">
    <property type="entry name" value="Winged helix-like DNA-binding domain superfamily/Winged helix DNA-binding domain"/>
    <property type="match status" value="1"/>
</dbReference>
<dbReference type="SMART" id="SM00345">
    <property type="entry name" value="HTH_GNTR"/>
    <property type="match status" value="1"/>
</dbReference>
<dbReference type="InterPro" id="IPR000524">
    <property type="entry name" value="Tscrpt_reg_HTH_GntR"/>
</dbReference>
<name>A0ABX0JT31_9PROT</name>
<dbReference type="PANTHER" id="PTHR38445:SF9">
    <property type="entry name" value="HTH-TYPE TRANSCRIPTIONAL REPRESSOR YTRA"/>
    <property type="match status" value="1"/>
</dbReference>
<dbReference type="CDD" id="cd07377">
    <property type="entry name" value="WHTH_GntR"/>
    <property type="match status" value="1"/>
</dbReference>
<reference evidence="5 6" key="1">
    <citation type="journal article" date="2020" name="Int. J. Syst. Evol. Microbiol.">
        <title>Novel acetic acid bacteria from cider fermentations: Acetobacter conturbans sp. nov. and Acetobacter fallax sp. nov.</title>
        <authorList>
            <person name="Sombolestani A.S."/>
            <person name="Cleenwerck I."/>
            <person name="Cnockaert M."/>
            <person name="Borremans W."/>
            <person name="Wieme A.D."/>
            <person name="De Vuyst L."/>
            <person name="Vandamme P."/>
        </authorList>
    </citation>
    <scope>NUCLEOTIDE SEQUENCE [LARGE SCALE GENOMIC DNA]</scope>
    <source>
        <strain evidence="5 6">LMG 30640</strain>
    </source>
</reference>
<organism evidence="5 6">
    <name type="scientific">Acetobacter musti</name>
    <dbReference type="NCBI Taxonomy" id="864732"/>
    <lineage>
        <taxon>Bacteria</taxon>
        <taxon>Pseudomonadati</taxon>
        <taxon>Pseudomonadota</taxon>
        <taxon>Alphaproteobacteria</taxon>
        <taxon>Acetobacterales</taxon>
        <taxon>Acetobacteraceae</taxon>
        <taxon>Acetobacter</taxon>
    </lineage>
</organism>
<dbReference type="EMBL" id="WOTB01000019">
    <property type="protein sequence ID" value="NHN85671.1"/>
    <property type="molecule type" value="Genomic_DNA"/>
</dbReference>
<evidence type="ECO:0000313" key="5">
    <source>
        <dbReference type="EMBL" id="NHN85671.1"/>
    </source>
</evidence>
<keyword evidence="2" id="KW-0238">DNA-binding</keyword>
<dbReference type="InterPro" id="IPR036388">
    <property type="entry name" value="WH-like_DNA-bd_sf"/>
</dbReference>
<keyword evidence="6" id="KW-1185">Reference proteome</keyword>
<proteinExistence type="predicted"/>
<dbReference type="PROSITE" id="PS50949">
    <property type="entry name" value="HTH_GNTR"/>
    <property type="match status" value="1"/>
</dbReference>
<sequence>MDFPSIILASTGEPLYIQIANQLRNLIATGRLTPGSQLPTIRRLSLTLSVNSDPVIRAIHALAREGLLDIQRGRGTFVTDPLPDQSGNLRRREIISREIAEEAVCKALTRGVPPEDVILAIRSVITGGGDDER</sequence>
<evidence type="ECO:0000259" key="4">
    <source>
        <dbReference type="PROSITE" id="PS50949"/>
    </source>
</evidence>
<evidence type="ECO:0000256" key="3">
    <source>
        <dbReference type="ARBA" id="ARBA00023163"/>
    </source>
</evidence>
<evidence type="ECO:0000313" key="6">
    <source>
        <dbReference type="Proteomes" id="UP000635278"/>
    </source>
</evidence>
<dbReference type="Proteomes" id="UP000635278">
    <property type="component" value="Unassembled WGS sequence"/>
</dbReference>
<feature type="domain" description="HTH gntR-type" evidence="4">
    <location>
        <begin position="13"/>
        <end position="81"/>
    </location>
</feature>
<dbReference type="PANTHER" id="PTHR38445">
    <property type="entry name" value="HTH-TYPE TRANSCRIPTIONAL REPRESSOR YTRA"/>
    <property type="match status" value="1"/>
</dbReference>
<dbReference type="SUPFAM" id="SSF46785">
    <property type="entry name" value="Winged helix' DNA-binding domain"/>
    <property type="match status" value="1"/>
</dbReference>
<comment type="caution">
    <text evidence="5">The sequence shown here is derived from an EMBL/GenBank/DDBJ whole genome shotgun (WGS) entry which is preliminary data.</text>
</comment>
<evidence type="ECO:0000256" key="2">
    <source>
        <dbReference type="ARBA" id="ARBA00023125"/>
    </source>
</evidence>
<keyword evidence="3" id="KW-0804">Transcription</keyword>
<protein>
    <submittedName>
        <fullName evidence="5">GntR family transcriptional regulator</fullName>
    </submittedName>
</protein>
<dbReference type="RefSeq" id="WP_173584062.1">
    <property type="nucleotide sequence ID" value="NZ_WOTB01000019.1"/>
</dbReference>
<keyword evidence="1" id="KW-0805">Transcription regulation</keyword>
<dbReference type="Pfam" id="PF00392">
    <property type="entry name" value="GntR"/>
    <property type="match status" value="1"/>
</dbReference>
<evidence type="ECO:0000256" key="1">
    <source>
        <dbReference type="ARBA" id="ARBA00023015"/>
    </source>
</evidence>